<keyword evidence="2" id="KW-1185">Reference proteome</keyword>
<name>A0A9D4DEF7_DREPO</name>
<reference evidence="1" key="1">
    <citation type="journal article" date="2019" name="bioRxiv">
        <title>The Genome of the Zebra Mussel, Dreissena polymorpha: A Resource for Invasive Species Research.</title>
        <authorList>
            <person name="McCartney M.A."/>
            <person name="Auch B."/>
            <person name="Kono T."/>
            <person name="Mallez S."/>
            <person name="Zhang Y."/>
            <person name="Obille A."/>
            <person name="Becker A."/>
            <person name="Abrahante J.E."/>
            <person name="Garbe J."/>
            <person name="Badalamenti J.P."/>
            <person name="Herman A."/>
            <person name="Mangelson H."/>
            <person name="Liachko I."/>
            <person name="Sullivan S."/>
            <person name="Sone E.D."/>
            <person name="Koren S."/>
            <person name="Silverstein K.A.T."/>
            <person name="Beckman K.B."/>
            <person name="Gohl D.M."/>
        </authorList>
    </citation>
    <scope>NUCLEOTIDE SEQUENCE</scope>
    <source>
        <strain evidence="1">Duluth1</strain>
        <tissue evidence="1">Whole animal</tissue>
    </source>
</reference>
<evidence type="ECO:0000313" key="2">
    <source>
        <dbReference type="Proteomes" id="UP000828390"/>
    </source>
</evidence>
<reference evidence="1" key="2">
    <citation type="submission" date="2020-11" db="EMBL/GenBank/DDBJ databases">
        <authorList>
            <person name="McCartney M.A."/>
            <person name="Auch B."/>
            <person name="Kono T."/>
            <person name="Mallez S."/>
            <person name="Becker A."/>
            <person name="Gohl D.M."/>
            <person name="Silverstein K.A.T."/>
            <person name="Koren S."/>
            <person name="Bechman K.B."/>
            <person name="Herman A."/>
            <person name="Abrahante J.E."/>
            <person name="Garbe J."/>
        </authorList>
    </citation>
    <scope>NUCLEOTIDE SEQUENCE</scope>
    <source>
        <strain evidence="1">Duluth1</strain>
        <tissue evidence="1">Whole animal</tissue>
    </source>
</reference>
<dbReference type="Proteomes" id="UP000828390">
    <property type="component" value="Unassembled WGS sequence"/>
</dbReference>
<evidence type="ECO:0000313" key="1">
    <source>
        <dbReference type="EMBL" id="KAH3747839.1"/>
    </source>
</evidence>
<proteinExistence type="predicted"/>
<dbReference type="AlphaFoldDB" id="A0A9D4DEF7"/>
<organism evidence="1 2">
    <name type="scientific">Dreissena polymorpha</name>
    <name type="common">Zebra mussel</name>
    <name type="synonym">Mytilus polymorpha</name>
    <dbReference type="NCBI Taxonomy" id="45954"/>
    <lineage>
        <taxon>Eukaryota</taxon>
        <taxon>Metazoa</taxon>
        <taxon>Spiralia</taxon>
        <taxon>Lophotrochozoa</taxon>
        <taxon>Mollusca</taxon>
        <taxon>Bivalvia</taxon>
        <taxon>Autobranchia</taxon>
        <taxon>Heteroconchia</taxon>
        <taxon>Euheterodonta</taxon>
        <taxon>Imparidentia</taxon>
        <taxon>Neoheterodontei</taxon>
        <taxon>Myida</taxon>
        <taxon>Dreissenoidea</taxon>
        <taxon>Dreissenidae</taxon>
        <taxon>Dreissena</taxon>
    </lineage>
</organism>
<gene>
    <name evidence="1" type="ORF">DPMN_182271</name>
</gene>
<accession>A0A9D4DEF7</accession>
<protein>
    <submittedName>
        <fullName evidence="1">Uncharacterized protein</fullName>
    </submittedName>
</protein>
<sequence>MFRQKMKNFPVPGGHVFQQSRTISGLGQDIIRTNHLSKTDVLTRFHYSHIWKTALLSGVNFSFDEDWTKNVTSRVLTRKTVCRPWWPCFSTTPDIGLDFHEDLTKNFLTKFHEDGAINVASRVLQR</sequence>
<dbReference type="EMBL" id="JAIWYP010000010">
    <property type="protein sequence ID" value="KAH3747839.1"/>
    <property type="molecule type" value="Genomic_DNA"/>
</dbReference>
<comment type="caution">
    <text evidence="1">The sequence shown here is derived from an EMBL/GenBank/DDBJ whole genome shotgun (WGS) entry which is preliminary data.</text>
</comment>